<gene>
    <name evidence="1" type="ORF">SDC9_124968</name>
</gene>
<name>A0A645CM19_9ZZZZ</name>
<reference evidence="1" key="1">
    <citation type="submission" date="2019-08" db="EMBL/GenBank/DDBJ databases">
        <authorList>
            <person name="Kucharzyk K."/>
            <person name="Murdoch R.W."/>
            <person name="Higgins S."/>
            <person name="Loffler F."/>
        </authorList>
    </citation>
    <scope>NUCLEOTIDE SEQUENCE</scope>
</reference>
<evidence type="ECO:0000313" key="1">
    <source>
        <dbReference type="EMBL" id="MPM77958.1"/>
    </source>
</evidence>
<sequence>MATTTARKYPRIDDAEIARLRAMSVDDTLTLLGLYAKLDRDYQPHKSAQSKRVNVSVDSTVIELVVTGAKWYDARAQRGGGGAIDLTMHLYREPFVKAVQRLQARERALQ</sequence>
<comment type="caution">
    <text evidence="1">The sequence shown here is derived from an EMBL/GenBank/DDBJ whole genome shotgun (WGS) entry which is preliminary data.</text>
</comment>
<organism evidence="1">
    <name type="scientific">bioreactor metagenome</name>
    <dbReference type="NCBI Taxonomy" id="1076179"/>
    <lineage>
        <taxon>unclassified sequences</taxon>
        <taxon>metagenomes</taxon>
        <taxon>ecological metagenomes</taxon>
    </lineage>
</organism>
<dbReference type="AlphaFoldDB" id="A0A645CM19"/>
<protein>
    <submittedName>
        <fullName evidence="1">Uncharacterized protein</fullName>
    </submittedName>
</protein>
<accession>A0A645CM19</accession>
<dbReference type="EMBL" id="VSSQ01028296">
    <property type="protein sequence ID" value="MPM77958.1"/>
    <property type="molecule type" value="Genomic_DNA"/>
</dbReference>
<proteinExistence type="predicted"/>